<dbReference type="EMBL" id="QWEG01000046">
    <property type="protein sequence ID" value="RHW30287.1"/>
    <property type="molecule type" value="Genomic_DNA"/>
</dbReference>
<comment type="similarity">
    <text evidence="2 10">Belongs to the cytochrome c oxidase subunit 3 family.</text>
</comment>
<feature type="domain" description="Heme-copper oxidase subunit III family profile" evidence="12">
    <location>
        <begin position="28"/>
        <end position="186"/>
    </location>
</feature>
<gene>
    <name evidence="13" type="ORF">D1B31_23785</name>
</gene>
<evidence type="ECO:0000256" key="7">
    <source>
        <dbReference type="ARBA" id="ARBA00023136"/>
    </source>
</evidence>
<evidence type="ECO:0000313" key="13">
    <source>
        <dbReference type="EMBL" id="RHW30287.1"/>
    </source>
</evidence>
<dbReference type="InterPro" id="IPR000298">
    <property type="entry name" value="Cyt_c_oxidase-like_su3"/>
</dbReference>
<dbReference type="EC" id="7.1.1.9" evidence="3"/>
<keyword evidence="5" id="KW-1278">Translocase</keyword>
<evidence type="ECO:0000256" key="8">
    <source>
        <dbReference type="ARBA" id="ARBA00031400"/>
    </source>
</evidence>
<reference evidence="13 14" key="1">
    <citation type="journal article" date="2017" name="Int. J. Syst. Evol. Microbiol.">
        <title>Bacillus notoginsengisoli sp. nov., a novel bacterium isolated from the rhizosphere of Panax notoginseng.</title>
        <authorList>
            <person name="Zhang M.Y."/>
            <person name="Cheng J."/>
            <person name="Cai Y."/>
            <person name="Zhang T.Y."/>
            <person name="Wu Y.Y."/>
            <person name="Manikprabhu D."/>
            <person name="Li W.J."/>
            <person name="Zhang Y.X."/>
        </authorList>
    </citation>
    <scope>NUCLEOTIDE SEQUENCE [LARGE SCALE GENOMIC DNA]</scope>
    <source>
        <strain evidence="13 14">JCM 30743</strain>
    </source>
</reference>
<dbReference type="PANTHER" id="PTHR11403">
    <property type="entry name" value="CYTOCHROME C OXIDASE SUBUNIT III"/>
    <property type="match status" value="1"/>
</dbReference>
<dbReference type="Proteomes" id="UP000284416">
    <property type="component" value="Unassembled WGS sequence"/>
</dbReference>
<protein>
    <recommendedName>
        <fullName evidence="3">cytochrome-c oxidase</fullName>
        <ecNumber evidence="3">7.1.1.9</ecNumber>
    </recommendedName>
    <alternativeName>
        <fullName evidence="8">Cytochrome aa3 subunit 3</fullName>
    </alternativeName>
    <alternativeName>
        <fullName evidence="9">Cytochrome c oxidase polypeptide III</fullName>
    </alternativeName>
</protein>
<evidence type="ECO:0000256" key="4">
    <source>
        <dbReference type="ARBA" id="ARBA00022692"/>
    </source>
</evidence>
<keyword evidence="14" id="KW-1185">Reference proteome</keyword>
<dbReference type="AlphaFoldDB" id="A0A417YCH3"/>
<keyword evidence="7 11" id="KW-0472">Membrane</keyword>
<dbReference type="Gene3D" id="1.10.287.70">
    <property type="match status" value="1"/>
</dbReference>
<evidence type="ECO:0000256" key="6">
    <source>
        <dbReference type="ARBA" id="ARBA00022989"/>
    </source>
</evidence>
<dbReference type="InterPro" id="IPR033945">
    <property type="entry name" value="Cyt_c_oxase_su3_dom"/>
</dbReference>
<dbReference type="GO" id="GO:0004129">
    <property type="term" value="F:cytochrome-c oxidase activity"/>
    <property type="evidence" value="ECO:0007669"/>
    <property type="project" value="UniProtKB-EC"/>
</dbReference>
<dbReference type="PROSITE" id="PS50253">
    <property type="entry name" value="COX3"/>
    <property type="match status" value="1"/>
</dbReference>
<evidence type="ECO:0000256" key="2">
    <source>
        <dbReference type="ARBA" id="ARBA00010581"/>
    </source>
</evidence>
<accession>A0A417YCH3</accession>
<evidence type="ECO:0000256" key="1">
    <source>
        <dbReference type="ARBA" id="ARBA00004141"/>
    </source>
</evidence>
<feature type="transmembrane region" description="Helical" evidence="11">
    <location>
        <begin position="40"/>
        <end position="59"/>
    </location>
</feature>
<dbReference type="OrthoDB" id="9810850at2"/>
<evidence type="ECO:0000256" key="3">
    <source>
        <dbReference type="ARBA" id="ARBA00012949"/>
    </source>
</evidence>
<dbReference type="Gene3D" id="1.20.120.80">
    <property type="entry name" value="Cytochrome c oxidase, subunit III, four-helix bundle"/>
    <property type="match status" value="1"/>
</dbReference>
<dbReference type="InterPro" id="IPR035973">
    <property type="entry name" value="Cyt_c_oxidase_su3-like_sf"/>
</dbReference>
<organism evidence="13 14">
    <name type="scientific">Neobacillus notoginsengisoli</name>
    <dbReference type="NCBI Taxonomy" id="1578198"/>
    <lineage>
        <taxon>Bacteria</taxon>
        <taxon>Bacillati</taxon>
        <taxon>Bacillota</taxon>
        <taxon>Bacilli</taxon>
        <taxon>Bacillales</taxon>
        <taxon>Bacillaceae</taxon>
        <taxon>Neobacillus</taxon>
    </lineage>
</organism>
<evidence type="ECO:0000259" key="12">
    <source>
        <dbReference type="PROSITE" id="PS50253"/>
    </source>
</evidence>
<evidence type="ECO:0000256" key="10">
    <source>
        <dbReference type="RuleBase" id="RU003376"/>
    </source>
</evidence>
<keyword evidence="4 10" id="KW-0812">Transmembrane</keyword>
<evidence type="ECO:0000256" key="9">
    <source>
        <dbReference type="ARBA" id="ARBA00031625"/>
    </source>
</evidence>
<name>A0A417YCH3_9BACI</name>
<dbReference type="GO" id="GO:0019646">
    <property type="term" value="P:aerobic electron transport chain"/>
    <property type="evidence" value="ECO:0007669"/>
    <property type="project" value="InterPro"/>
</dbReference>
<feature type="transmembrane region" description="Helical" evidence="11">
    <location>
        <begin position="103"/>
        <end position="126"/>
    </location>
</feature>
<dbReference type="PANTHER" id="PTHR11403:SF7">
    <property type="entry name" value="CYTOCHROME C OXIDASE SUBUNIT 3"/>
    <property type="match status" value="1"/>
</dbReference>
<evidence type="ECO:0000256" key="11">
    <source>
        <dbReference type="SAM" id="Phobius"/>
    </source>
</evidence>
<dbReference type="InterPro" id="IPR024791">
    <property type="entry name" value="Cyt_c/ubiquinol_Oxase_su3"/>
</dbReference>
<dbReference type="GO" id="GO:0005886">
    <property type="term" value="C:plasma membrane"/>
    <property type="evidence" value="ECO:0007669"/>
    <property type="project" value="UniProtKB-SubCell"/>
</dbReference>
<evidence type="ECO:0000256" key="5">
    <source>
        <dbReference type="ARBA" id="ARBA00022967"/>
    </source>
</evidence>
<proteinExistence type="inferred from homology"/>
<evidence type="ECO:0000313" key="14">
    <source>
        <dbReference type="Proteomes" id="UP000284416"/>
    </source>
</evidence>
<comment type="subcellular location">
    <subcellularLocation>
        <location evidence="10">Cell membrane</location>
        <topology evidence="10">Multi-pass membrane protein</topology>
    </subcellularLocation>
    <subcellularLocation>
        <location evidence="1">Membrane</location>
        <topology evidence="1">Multi-pass membrane protein</topology>
    </subcellularLocation>
</comment>
<dbReference type="InterPro" id="IPR013833">
    <property type="entry name" value="Cyt_c_oxidase_su3_a-hlx"/>
</dbReference>
<keyword evidence="6 11" id="KW-1133">Transmembrane helix</keyword>
<sequence length="186" mass="20644">MTNAMLYPQLGFSGSQLQQSGISKGSVQPFPYHMVSPSPWPILISFSLLFLTIGTVSWMQGYDSTTMRLGFTLTLWTMLQWFLDVENEGNLEGNHTKKVGNGIFTGFCLFVISEVFFFLAFFWAFFHLSLVPSIEIGGVWPPQGIIPLNALAIPLLNTVLLLSSGVSVTEFHHALINGDKLKGMYS</sequence>
<dbReference type="CDD" id="cd01665">
    <property type="entry name" value="Cyt_c_Oxidase_III"/>
    <property type="match status" value="1"/>
</dbReference>
<comment type="caution">
    <text evidence="13">The sequence shown here is derived from an EMBL/GenBank/DDBJ whole genome shotgun (WGS) entry which is preliminary data.</text>
</comment>
<dbReference type="SUPFAM" id="SSF81452">
    <property type="entry name" value="Cytochrome c oxidase subunit III-like"/>
    <property type="match status" value="1"/>
</dbReference>
<dbReference type="Pfam" id="PF00510">
    <property type="entry name" value="COX3"/>
    <property type="match status" value="1"/>
</dbReference>